<dbReference type="SUPFAM" id="SSF53850">
    <property type="entry name" value="Periplasmic binding protein-like II"/>
    <property type="match status" value="1"/>
</dbReference>
<sequence>MKALEDGRVRPEGIDLVFLNYRVEETFFRQLCFQEFDVSELSLSSYVLTLNQDDPPFIAVPVFPSRFFRHQSMYINKNSGIEKPSDLRSKRIGIPEYQMTAAVWQRGIMEEDFGVPVTEVEFFTGAIEPSLTERKAKVSHSLPPGVKVHAINPGKNLSQMLEDGEIDAIFSASKPSSVDRCQNCTYLFPDFKLVEADYYKRTKIFPIMHVVAIKRSVYEANPWIARTLQKAFGEALKVGYEALRARSALRYMLPWLEEHVRETETLMGDVDFWKDGFQENKHVIDKFLEYSHKQGLAKRRFQAHELFAPNTLESFVL</sequence>
<organism evidence="1 2">
    <name type="scientific">Cryomyces minteri</name>
    <dbReference type="NCBI Taxonomy" id="331657"/>
    <lineage>
        <taxon>Eukaryota</taxon>
        <taxon>Fungi</taxon>
        <taxon>Dikarya</taxon>
        <taxon>Ascomycota</taxon>
        <taxon>Pezizomycotina</taxon>
        <taxon>Dothideomycetes</taxon>
        <taxon>Dothideomycetes incertae sedis</taxon>
        <taxon>Cryomyces</taxon>
    </lineage>
</organism>
<evidence type="ECO:0000313" key="1">
    <source>
        <dbReference type="EMBL" id="TKA57274.1"/>
    </source>
</evidence>
<comment type="caution">
    <text evidence="1">The sequence shown here is derived from an EMBL/GenBank/DDBJ whole genome shotgun (WGS) entry which is preliminary data.</text>
</comment>
<name>A0A4U0W4P6_9PEZI</name>
<dbReference type="Proteomes" id="UP000308768">
    <property type="component" value="Unassembled WGS sequence"/>
</dbReference>
<proteinExistence type="predicted"/>
<protein>
    <recommendedName>
        <fullName evidence="3">4,5-dihydroxyphthalate decarboxylase</fullName>
    </recommendedName>
</protein>
<dbReference type="Gene3D" id="3.40.190.10">
    <property type="entry name" value="Periplasmic binding protein-like II"/>
    <property type="match status" value="1"/>
</dbReference>
<dbReference type="EMBL" id="NAJN01002133">
    <property type="protein sequence ID" value="TKA57274.1"/>
    <property type="molecule type" value="Genomic_DNA"/>
</dbReference>
<dbReference type="OrthoDB" id="2093528at2759"/>
<evidence type="ECO:0000313" key="2">
    <source>
        <dbReference type="Proteomes" id="UP000308768"/>
    </source>
</evidence>
<reference evidence="1 2" key="1">
    <citation type="submission" date="2017-03" db="EMBL/GenBank/DDBJ databases">
        <title>Genomes of endolithic fungi from Antarctica.</title>
        <authorList>
            <person name="Coleine C."/>
            <person name="Masonjones S."/>
            <person name="Stajich J.E."/>
        </authorList>
    </citation>
    <scope>NUCLEOTIDE SEQUENCE [LARGE SCALE GENOMIC DNA]</scope>
    <source>
        <strain evidence="1 2">CCFEE 5187</strain>
    </source>
</reference>
<dbReference type="AlphaFoldDB" id="A0A4U0W4P6"/>
<accession>A0A4U0W4P6</accession>
<evidence type="ECO:0008006" key="3">
    <source>
        <dbReference type="Google" id="ProtNLM"/>
    </source>
</evidence>
<keyword evidence="2" id="KW-1185">Reference proteome</keyword>
<gene>
    <name evidence="1" type="ORF">B0A49_10728</name>
</gene>